<dbReference type="PANTHER" id="PTHR48111:SF69">
    <property type="entry name" value="RESPONSE REGULATOR RECEIVER"/>
    <property type="match status" value="1"/>
</dbReference>
<dbReference type="GO" id="GO:0006355">
    <property type="term" value="P:regulation of DNA-templated transcription"/>
    <property type="evidence" value="ECO:0007669"/>
    <property type="project" value="TreeGrafter"/>
</dbReference>
<feature type="domain" description="Response regulatory" evidence="3">
    <location>
        <begin position="5"/>
        <end position="118"/>
    </location>
</feature>
<evidence type="ECO:0000256" key="1">
    <source>
        <dbReference type="ARBA" id="ARBA00023125"/>
    </source>
</evidence>
<dbReference type="InterPro" id="IPR039420">
    <property type="entry name" value="WalR-like"/>
</dbReference>
<evidence type="ECO:0000256" key="2">
    <source>
        <dbReference type="PROSITE-ProRule" id="PRU00169"/>
    </source>
</evidence>
<dbReference type="SMART" id="SM01012">
    <property type="entry name" value="ANTAR"/>
    <property type="match status" value="1"/>
</dbReference>
<dbReference type="Pfam" id="PF03861">
    <property type="entry name" value="ANTAR"/>
    <property type="match status" value="1"/>
</dbReference>
<sequence length="200" mass="22001">MLKIRLLIADDDRLVLYSLSSGLREAGYEVLEASNADEAIQLCMNNKPDLALLDIRMPGMSGVELGKCMSDEFGVPFLFLSAYSDKETVSQATAVGAIGYLVKPLDIVQIVPAIEAALARATEFKKLRESSDNLVEALKNSRETSIAVGLVMERYALKEVAAFEALRSYARSERRRITDVAADVLAGEHALKKLREYIKS</sequence>
<dbReference type="PROSITE" id="PS50110">
    <property type="entry name" value="RESPONSE_REGULATORY"/>
    <property type="match status" value="1"/>
</dbReference>
<dbReference type="Proteomes" id="UP000295367">
    <property type="component" value="Unassembled WGS sequence"/>
</dbReference>
<dbReference type="GO" id="GO:0003723">
    <property type="term" value="F:RNA binding"/>
    <property type="evidence" value="ECO:0007669"/>
    <property type="project" value="InterPro"/>
</dbReference>
<dbReference type="SUPFAM" id="SSF52172">
    <property type="entry name" value="CheY-like"/>
    <property type="match status" value="1"/>
</dbReference>
<dbReference type="AlphaFoldDB" id="A0A4R3YGH7"/>
<dbReference type="GO" id="GO:0032993">
    <property type="term" value="C:protein-DNA complex"/>
    <property type="evidence" value="ECO:0007669"/>
    <property type="project" value="TreeGrafter"/>
</dbReference>
<keyword evidence="6" id="KW-1185">Reference proteome</keyword>
<dbReference type="Gene3D" id="1.10.10.10">
    <property type="entry name" value="Winged helix-like DNA-binding domain superfamily/Winged helix DNA-binding domain"/>
    <property type="match status" value="1"/>
</dbReference>
<dbReference type="InterPro" id="IPR008327">
    <property type="entry name" value="Sig_transdc_resp-reg_antiterm"/>
</dbReference>
<dbReference type="InterPro" id="IPR005561">
    <property type="entry name" value="ANTAR"/>
</dbReference>
<feature type="domain" description="ANTAR" evidence="4">
    <location>
        <begin position="124"/>
        <end position="185"/>
    </location>
</feature>
<dbReference type="PROSITE" id="PS50921">
    <property type="entry name" value="ANTAR"/>
    <property type="match status" value="1"/>
</dbReference>
<dbReference type="Pfam" id="PF00072">
    <property type="entry name" value="Response_reg"/>
    <property type="match status" value="1"/>
</dbReference>
<evidence type="ECO:0000259" key="4">
    <source>
        <dbReference type="PROSITE" id="PS50921"/>
    </source>
</evidence>
<evidence type="ECO:0000313" key="6">
    <source>
        <dbReference type="Proteomes" id="UP000295367"/>
    </source>
</evidence>
<dbReference type="EMBL" id="SMCO01000002">
    <property type="protein sequence ID" value="TCV89663.1"/>
    <property type="molecule type" value="Genomic_DNA"/>
</dbReference>
<dbReference type="GO" id="GO:0000156">
    <property type="term" value="F:phosphorelay response regulator activity"/>
    <property type="evidence" value="ECO:0007669"/>
    <property type="project" value="TreeGrafter"/>
</dbReference>
<comment type="caution">
    <text evidence="5">The sequence shown here is derived from an EMBL/GenBank/DDBJ whole genome shotgun (WGS) entry which is preliminary data.</text>
</comment>
<name>A0A4R3YGH7_9PROT</name>
<dbReference type="InterPro" id="IPR011006">
    <property type="entry name" value="CheY-like_superfamily"/>
</dbReference>
<organism evidence="5 6">
    <name type="scientific">Sulfurirhabdus autotrophica</name>
    <dbReference type="NCBI Taxonomy" id="1706046"/>
    <lineage>
        <taxon>Bacteria</taxon>
        <taxon>Pseudomonadati</taxon>
        <taxon>Pseudomonadota</taxon>
        <taxon>Betaproteobacteria</taxon>
        <taxon>Nitrosomonadales</taxon>
        <taxon>Sulfuricellaceae</taxon>
        <taxon>Sulfurirhabdus</taxon>
    </lineage>
</organism>
<dbReference type="OrthoDB" id="9801101at2"/>
<evidence type="ECO:0000313" key="5">
    <source>
        <dbReference type="EMBL" id="TCV89663.1"/>
    </source>
</evidence>
<evidence type="ECO:0000259" key="3">
    <source>
        <dbReference type="PROSITE" id="PS50110"/>
    </source>
</evidence>
<dbReference type="PANTHER" id="PTHR48111">
    <property type="entry name" value="REGULATOR OF RPOS"/>
    <property type="match status" value="1"/>
</dbReference>
<dbReference type="InterPro" id="IPR001789">
    <property type="entry name" value="Sig_transdc_resp-reg_receiver"/>
</dbReference>
<dbReference type="PIRSF" id="PIRSF036382">
    <property type="entry name" value="RR_antiterm"/>
    <property type="match status" value="1"/>
</dbReference>
<dbReference type="GO" id="GO:0000976">
    <property type="term" value="F:transcription cis-regulatory region binding"/>
    <property type="evidence" value="ECO:0007669"/>
    <property type="project" value="TreeGrafter"/>
</dbReference>
<feature type="modified residue" description="4-aspartylphosphate" evidence="2">
    <location>
        <position position="54"/>
    </location>
</feature>
<reference evidence="5 6" key="1">
    <citation type="submission" date="2019-03" db="EMBL/GenBank/DDBJ databases">
        <title>Genomic Encyclopedia of Type Strains, Phase IV (KMG-IV): sequencing the most valuable type-strain genomes for metagenomic binning, comparative biology and taxonomic classification.</title>
        <authorList>
            <person name="Goeker M."/>
        </authorList>
    </citation>
    <scope>NUCLEOTIDE SEQUENCE [LARGE SCALE GENOMIC DNA]</scope>
    <source>
        <strain evidence="5 6">DSM 100309</strain>
    </source>
</reference>
<dbReference type="InterPro" id="IPR036388">
    <property type="entry name" value="WH-like_DNA-bd_sf"/>
</dbReference>
<keyword evidence="1" id="KW-0238">DNA-binding</keyword>
<protein>
    <submittedName>
        <fullName evidence="5">Response regulator receiver and ANTAR domain protein</fullName>
    </submittedName>
</protein>
<dbReference type="RefSeq" id="WP_124947028.1">
    <property type="nucleotide sequence ID" value="NZ_BHVT01000057.1"/>
</dbReference>
<dbReference type="Gene3D" id="3.40.50.2300">
    <property type="match status" value="1"/>
</dbReference>
<dbReference type="GO" id="GO:0005829">
    <property type="term" value="C:cytosol"/>
    <property type="evidence" value="ECO:0007669"/>
    <property type="project" value="TreeGrafter"/>
</dbReference>
<dbReference type="SMART" id="SM00448">
    <property type="entry name" value="REC"/>
    <property type="match status" value="1"/>
</dbReference>
<proteinExistence type="predicted"/>
<keyword evidence="2" id="KW-0597">Phosphoprotein</keyword>
<accession>A0A4R3YGH7</accession>
<gene>
    <name evidence="5" type="ORF">EDC63_102183</name>
</gene>